<feature type="non-terminal residue" evidence="3">
    <location>
        <position position="1"/>
    </location>
</feature>
<dbReference type="Gene3D" id="1.10.3210.10">
    <property type="entry name" value="Hypothetical protein af1432"/>
    <property type="match status" value="1"/>
</dbReference>
<feature type="region of interest" description="Disordered" evidence="1">
    <location>
        <begin position="1"/>
        <end position="65"/>
    </location>
</feature>
<dbReference type="GO" id="GO:0008893">
    <property type="term" value="F:guanosine-3',5'-bis(diphosphate) 3'-diphosphatase activity"/>
    <property type="evidence" value="ECO:0007669"/>
    <property type="project" value="TreeGrafter"/>
</dbReference>
<feature type="region of interest" description="Disordered" evidence="1">
    <location>
        <begin position="132"/>
        <end position="152"/>
    </location>
</feature>
<evidence type="ECO:0000313" key="3">
    <source>
        <dbReference type="EMBL" id="SVB24901.1"/>
    </source>
</evidence>
<sequence length="351" mass="39151">IADQGGIVEIPGEFPDLSDYKPGVAGTVGRKKPTPERRPSRNESEEPKEQAKSSDSDQVKRTYLGKEEIDGTVSALYMMERGPGYLIDRVLHADGWVATLTLTDWRIGERSDIDIITPTVAKKTAEEWGLGHFIKSDNPQSPDNGRDTTRGSVGERFTAAVGFARKMHHGDVRKGTDIPYLSHLLAVSSLAIEDAAEDPLLAEQLEDIAIAAVLHDVVEDTLGKERKVTVEEVRKRFGDLVARIVEGCTDAQIFPKPEWEKRKKAYIKHLGTADQNVLCVALADKRHNARCIVNDATRLGPEFWERFNAGPEKQIWYYSEVTQVLLERRPGAAAEELRRTVDQLCDLARKV</sequence>
<evidence type="ECO:0000259" key="2">
    <source>
        <dbReference type="SMART" id="SM00471"/>
    </source>
</evidence>
<name>A0A382CGW8_9ZZZZ</name>
<reference evidence="3" key="1">
    <citation type="submission" date="2018-05" db="EMBL/GenBank/DDBJ databases">
        <authorList>
            <person name="Lanie J.A."/>
            <person name="Ng W.-L."/>
            <person name="Kazmierczak K.M."/>
            <person name="Andrzejewski T.M."/>
            <person name="Davidsen T.M."/>
            <person name="Wayne K.J."/>
            <person name="Tettelin H."/>
            <person name="Glass J.I."/>
            <person name="Rusch D."/>
            <person name="Podicherti R."/>
            <person name="Tsui H.-C.T."/>
            <person name="Winkler M.E."/>
        </authorList>
    </citation>
    <scope>NUCLEOTIDE SEQUENCE</scope>
</reference>
<dbReference type="InterPro" id="IPR052194">
    <property type="entry name" value="MESH1"/>
</dbReference>
<proteinExistence type="predicted"/>
<dbReference type="CDD" id="cd00077">
    <property type="entry name" value="HDc"/>
    <property type="match status" value="1"/>
</dbReference>
<dbReference type="InterPro" id="IPR003607">
    <property type="entry name" value="HD/PDEase_dom"/>
</dbReference>
<accession>A0A382CGW8</accession>
<dbReference type="AlphaFoldDB" id="A0A382CGW8"/>
<dbReference type="SUPFAM" id="SSF109604">
    <property type="entry name" value="HD-domain/PDEase-like"/>
    <property type="match status" value="1"/>
</dbReference>
<feature type="compositionally biased region" description="Basic and acidic residues" evidence="1">
    <location>
        <begin position="33"/>
        <end position="65"/>
    </location>
</feature>
<dbReference type="PANTHER" id="PTHR46246:SF1">
    <property type="entry name" value="GUANOSINE-3',5'-BIS(DIPHOSPHATE) 3'-PYROPHOSPHOHYDROLASE MESH1"/>
    <property type="match status" value="1"/>
</dbReference>
<dbReference type="SMART" id="SM00471">
    <property type="entry name" value="HDc"/>
    <property type="match status" value="1"/>
</dbReference>
<gene>
    <name evidence="3" type="ORF">METZ01_LOCUS177755</name>
</gene>
<dbReference type="PANTHER" id="PTHR46246">
    <property type="entry name" value="GUANOSINE-3',5'-BIS(DIPHOSPHATE) 3'-PYROPHOSPHOHYDROLASE MESH1"/>
    <property type="match status" value="1"/>
</dbReference>
<feature type="domain" description="HD/PDEase" evidence="2">
    <location>
        <begin position="176"/>
        <end position="298"/>
    </location>
</feature>
<organism evidence="3">
    <name type="scientific">marine metagenome</name>
    <dbReference type="NCBI Taxonomy" id="408172"/>
    <lineage>
        <taxon>unclassified sequences</taxon>
        <taxon>metagenomes</taxon>
        <taxon>ecological metagenomes</taxon>
    </lineage>
</organism>
<dbReference type="Pfam" id="PF13328">
    <property type="entry name" value="HD_4"/>
    <property type="match status" value="1"/>
</dbReference>
<evidence type="ECO:0000256" key="1">
    <source>
        <dbReference type="SAM" id="MobiDB-lite"/>
    </source>
</evidence>
<dbReference type="EMBL" id="UINC01034289">
    <property type="protein sequence ID" value="SVB24901.1"/>
    <property type="molecule type" value="Genomic_DNA"/>
</dbReference>
<protein>
    <recommendedName>
        <fullName evidence="2">HD/PDEase domain-containing protein</fullName>
    </recommendedName>
</protein>